<dbReference type="SMART" id="SM00304">
    <property type="entry name" value="HAMP"/>
    <property type="match status" value="1"/>
</dbReference>
<name>A0ABS8W6E3_9GAMM</name>
<dbReference type="InterPro" id="IPR004089">
    <property type="entry name" value="MCPsignal_dom"/>
</dbReference>
<comment type="similarity">
    <text evidence="3">Belongs to the methyl-accepting chemotaxis (MCP) protein family.</text>
</comment>
<dbReference type="Pfam" id="PF00672">
    <property type="entry name" value="HAMP"/>
    <property type="match status" value="1"/>
</dbReference>
<gene>
    <name evidence="8" type="ORF">K6Y31_00730</name>
</gene>
<dbReference type="PANTHER" id="PTHR32089">
    <property type="entry name" value="METHYL-ACCEPTING CHEMOTAXIS PROTEIN MCPB"/>
    <property type="match status" value="1"/>
</dbReference>
<dbReference type="PROSITE" id="PS50885">
    <property type="entry name" value="HAMP"/>
    <property type="match status" value="1"/>
</dbReference>
<evidence type="ECO:0000256" key="1">
    <source>
        <dbReference type="ARBA" id="ARBA00004370"/>
    </source>
</evidence>
<keyword evidence="5" id="KW-0812">Transmembrane</keyword>
<organism evidence="8 9">
    <name type="scientific">Motilimonas cestriensis</name>
    <dbReference type="NCBI Taxonomy" id="2742685"/>
    <lineage>
        <taxon>Bacteria</taxon>
        <taxon>Pseudomonadati</taxon>
        <taxon>Pseudomonadota</taxon>
        <taxon>Gammaproteobacteria</taxon>
        <taxon>Alteromonadales</taxon>
        <taxon>Alteromonadales genera incertae sedis</taxon>
        <taxon>Motilimonas</taxon>
    </lineage>
</organism>
<keyword evidence="2 4" id="KW-0807">Transducer</keyword>
<dbReference type="InterPro" id="IPR003660">
    <property type="entry name" value="HAMP_dom"/>
</dbReference>
<evidence type="ECO:0000259" key="7">
    <source>
        <dbReference type="PROSITE" id="PS50885"/>
    </source>
</evidence>
<evidence type="ECO:0000256" key="3">
    <source>
        <dbReference type="ARBA" id="ARBA00029447"/>
    </source>
</evidence>
<dbReference type="Proteomes" id="UP001201273">
    <property type="component" value="Unassembled WGS sequence"/>
</dbReference>
<dbReference type="RefSeq" id="WP_232802580.1">
    <property type="nucleotide sequence ID" value="NZ_JAIMJA010000001.1"/>
</dbReference>
<evidence type="ECO:0000256" key="2">
    <source>
        <dbReference type="ARBA" id="ARBA00023224"/>
    </source>
</evidence>
<protein>
    <submittedName>
        <fullName evidence="8">Methyl-accepting chemotaxis protein</fullName>
    </submittedName>
</protein>
<proteinExistence type="inferred from homology"/>
<dbReference type="EMBL" id="JAIMJA010000001">
    <property type="protein sequence ID" value="MCE2593344.1"/>
    <property type="molecule type" value="Genomic_DNA"/>
</dbReference>
<keyword evidence="5" id="KW-1133">Transmembrane helix</keyword>
<feature type="domain" description="HAMP" evidence="7">
    <location>
        <begin position="310"/>
        <end position="364"/>
    </location>
</feature>
<dbReference type="SMART" id="SM00283">
    <property type="entry name" value="MA"/>
    <property type="match status" value="1"/>
</dbReference>
<comment type="caution">
    <text evidence="8">The sequence shown here is derived from an EMBL/GenBank/DDBJ whole genome shotgun (WGS) entry which is preliminary data.</text>
</comment>
<dbReference type="Gene3D" id="1.10.287.950">
    <property type="entry name" value="Methyl-accepting chemotaxis protein"/>
    <property type="match status" value="1"/>
</dbReference>
<reference evidence="8 9" key="1">
    <citation type="journal article" date="2022" name="Environ. Microbiol. Rep.">
        <title>Eco-phylogenetic analyses reveal divergent evolution of vitamin B12 metabolism in the marine bacterial family 'Psychromonadaceae'.</title>
        <authorList>
            <person name="Jin X."/>
            <person name="Yang Y."/>
            <person name="Cao H."/>
            <person name="Gao B."/>
            <person name="Zhao Z."/>
        </authorList>
    </citation>
    <scope>NUCLEOTIDE SEQUENCE [LARGE SCALE GENOMIC DNA]</scope>
    <source>
        <strain evidence="8 9">MKS20</strain>
    </source>
</reference>
<dbReference type="PROSITE" id="PS50111">
    <property type="entry name" value="CHEMOTAXIS_TRANSDUC_2"/>
    <property type="match status" value="1"/>
</dbReference>
<feature type="domain" description="Methyl-accepting transducer" evidence="6">
    <location>
        <begin position="369"/>
        <end position="605"/>
    </location>
</feature>
<evidence type="ECO:0000259" key="6">
    <source>
        <dbReference type="PROSITE" id="PS50111"/>
    </source>
</evidence>
<dbReference type="CDD" id="cd06225">
    <property type="entry name" value="HAMP"/>
    <property type="match status" value="1"/>
</dbReference>
<evidence type="ECO:0000313" key="9">
    <source>
        <dbReference type="Proteomes" id="UP001201273"/>
    </source>
</evidence>
<accession>A0ABS8W6E3</accession>
<evidence type="ECO:0000256" key="4">
    <source>
        <dbReference type="PROSITE-ProRule" id="PRU00284"/>
    </source>
</evidence>
<keyword evidence="9" id="KW-1185">Reference proteome</keyword>
<feature type="transmembrane region" description="Helical" evidence="5">
    <location>
        <begin position="289"/>
        <end position="309"/>
    </location>
</feature>
<dbReference type="PANTHER" id="PTHR32089:SF112">
    <property type="entry name" value="LYSOZYME-LIKE PROTEIN-RELATED"/>
    <property type="match status" value="1"/>
</dbReference>
<dbReference type="Pfam" id="PF00015">
    <property type="entry name" value="MCPsignal"/>
    <property type="match status" value="1"/>
</dbReference>
<comment type="subcellular location">
    <subcellularLocation>
        <location evidence="1">Membrane</location>
    </subcellularLocation>
</comment>
<sequence length="641" mass="69719">MLTKMKQSLLVQVLFAVFVLVALQTYSSISFTESSVSNLVIDLHRKLTDSSEALEQELGKAKLESQHALTAMAQDTHQALSMSLKQQLSEKQQSISQLLDHNAKASADGMATMLASISPLAIVDRDMPKLTELVKAAHQNSSVVFATFYDDKGRYLTRYLNSANPMVNQLVNEGQGNRRMEKLLNGAQNNPNIYLAQTDVSYQDRVVGKLIIALDKSLQNKEIEKTEVEFKQLITDSAAQVEQIITQQAVINQNKLEVSFTDVNKSNRELIREIDDEMNRASSGLVINLTWVMVVLGGVMLAALSFILVNRIISKVKVLTRALASLAKGGGDLTQQIDIHSEDEIGLMANSVNEFLAKTRSLIIDANQAADNTTNQVSIILSSSQDVDHAVQRQKQEIAHVSTAMAEVTRAIEQESVSIQAALENIDSVKSDSQDSGVIAAQVTKQISQLVQKVDDANQRVTNFDSLSIQIGSVLDVIQGIAEQTNLLALNAAIEAARAGESGRGFAVVADEVRALASKTRESTEEIQLSIERLQSESKGLVGVIEAAANDAQQSMNEIGRSDAIQHSLRDAIQGLYDMINSIAAMAEEQTAVASEVNASTDRMNQESEQSLLAVARSSEVIAQLQALSADLKHTMSAFKV</sequence>
<dbReference type="SUPFAM" id="SSF58104">
    <property type="entry name" value="Methyl-accepting chemotaxis protein (MCP) signaling domain"/>
    <property type="match status" value="1"/>
</dbReference>
<keyword evidence="5" id="KW-0472">Membrane</keyword>
<evidence type="ECO:0000256" key="5">
    <source>
        <dbReference type="SAM" id="Phobius"/>
    </source>
</evidence>
<evidence type="ECO:0000313" key="8">
    <source>
        <dbReference type="EMBL" id="MCE2593344.1"/>
    </source>
</evidence>